<evidence type="ECO:0000313" key="10">
    <source>
        <dbReference type="Proteomes" id="UP000298663"/>
    </source>
</evidence>
<feature type="transmembrane region" description="Helical" evidence="8">
    <location>
        <begin position="140"/>
        <end position="163"/>
    </location>
</feature>
<feature type="transmembrane region" description="Helical" evidence="8">
    <location>
        <begin position="240"/>
        <end position="258"/>
    </location>
</feature>
<organism evidence="9 10">
    <name type="scientific">Steinernema carpocapsae</name>
    <name type="common">Entomopathogenic nematode</name>
    <dbReference type="NCBI Taxonomy" id="34508"/>
    <lineage>
        <taxon>Eukaryota</taxon>
        <taxon>Metazoa</taxon>
        <taxon>Ecdysozoa</taxon>
        <taxon>Nematoda</taxon>
        <taxon>Chromadorea</taxon>
        <taxon>Rhabditida</taxon>
        <taxon>Tylenchina</taxon>
        <taxon>Panagrolaimomorpha</taxon>
        <taxon>Strongyloidoidea</taxon>
        <taxon>Steinernematidae</taxon>
        <taxon>Steinernema</taxon>
    </lineage>
</organism>
<sequence length="458" mass="50877">MSPKEKDETEVAEPRENGNGEGKPEEVEEKEKEEMQEEEDVEEMVASGEEVRSRRSRSKDVNGKVKKIVSNSISVTKHPNKRGNCVKRSQIIMLSCLLLRTGRSTRNFIIKYASLIILVLQNASYVLLLRYVRTRKQPLFLSTVAVFQTEVVKLITCLIIFTIEQRSITRSFRALYHHLIVNWLDTLKVGVPAFVYVVQNVLLYYAVSNLDAATYMVTYQLKILTTAIFTVTILRRKLSFFQWIALVLLFSGVAIVQLNKDETPAAPVNHTAAALQTTLATVTEASERKQHPLFGLIAVIVACFLSGFAGIYFEKILKGSDVSLWLRNIQLALLSLPCGLGAIMVKDGGKVLEYGMMQGFDIVVWGTVVLGAVGGLVVAVVMKYADNILKAFATSIAIIVSCIASAFLFSFSPTLMFLAGTGLVIIAVFVYSLFPYRPAYQPAPTELKVQDREKAEAI</sequence>
<feature type="transmembrane region" description="Helical" evidence="8">
    <location>
        <begin position="108"/>
        <end position="128"/>
    </location>
</feature>
<dbReference type="STRING" id="34508.A0A4U5NUK7"/>
<evidence type="ECO:0000256" key="2">
    <source>
        <dbReference type="ARBA" id="ARBA00009976"/>
    </source>
</evidence>
<dbReference type="AlphaFoldDB" id="A0A4U5NUK7"/>
<keyword evidence="5 8" id="KW-1133">Transmembrane helix</keyword>
<dbReference type="EMBL" id="AZBU02000003">
    <property type="protein sequence ID" value="TKR87178.1"/>
    <property type="molecule type" value="Genomic_DNA"/>
</dbReference>
<evidence type="ECO:0000313" key="9">
    <source>
        <dbReference type="EMBL" id="TKR87178.1"/>
    </source>
</evidence>
<dbReference type="Proteomes" id="UP000298663">
    <property type="component" value="Unassembled WGS sequence"/>
</dbReference>
<feature type="transmembrane region" description="Helical" evidence="8">
    <location>
        <begin position="363"/>
        <end position="381"/>
    </location>
</feature>
<comment type="caution">
    <text evidence="9">The sequence shown here is derived from an EMBL/GenBank/DDBJ whole genome shotgun (WGS) entry which is preliminary data.</text>
</comment>
<keyword evidence="10" id="KW-1185">Reference proteome</keyword>
<dbReference type="GO" id="GO:0015165">
    <property type="term" value="F:pyrimidine nucleotide-sugar transmembrane transporter activity"/>
    <property type="evidence" value="ECO:0007669"/>
    <property type="project" value="InterPro"/>
</dbReference>
<comment type="similarity">
    <text evidence="2">Belongs to the nucleotide-sugar transporter family. SLC35A subfamily.</text>
</comment>
<feature type="transmembrane region" description="Helical" evidence="8">
    <location>
        <begin position="183"/>
        <end position="206"/>
    </location>
</feature>
<evidence type="ECO:0000256" key="5">
    <source>
        <dbReference type="ARBA" id="ARBA00022989"/>
    </source>
</evidence>
<evidence type="ECO:0000256" key="1">
    <source>
        <dbReference type="ARBA" id="ARBA00004141"/>
    </source>
</evidence>
<dbReference type="InterPro" id="IPR007271">
    <property type="entry name" value="Nuc_sug_transpt"/>
</dbReference>
<evidence type="ECO:0000256" key="7">
    <source>
        <dbReference type="SAM" id="MobiDB-lite"/>
    </source>
</evidence>
<feature type="compositionally biased region" description="Basic and acidic residues" evidence="7">
    <location>
        <begin position="49"/>
        <end position="59"/>
    </location>
</feature>
<keyword evidence="3" id="KW-0813">Transport</keyword>
<dbReference type="InterPro" id="IPR037185">
    <property type="entry name" value="EmrE-like"/>
</dbReference>
<name>A0A4U5NUK7_STECR</name>
<gene>
    <name evidence="9" type="ORF">L596_011623</name>
</gene>
<feature type="compositionally biased region" description="Basic and acidic residues" evidence="7">
    <location>
        <begin position="1"/>
        <end position="33"/>
    </location>
</feature>
<feature type="transmembrane region" description="Helical" evidence="8">
    <location>
        <begin position="388"/>
        <end position="409"/>
    </location>
</feature>
<evidence type="ECO:0000256" key="8">
    <source>
        <dbReference type="SAM" id="Phobius"/>
    </source>
</evidence>
<dbReference type="SUPFAM" id="SSF103481">
    <property type="entry name" value="Multidrug resistance efflux transporter EmrE"/>
    <property type="match status" value="1"/>
</dbReference>
<feature type="transmembrane region" description="Helical" evidence="8">
    <location>
        <begin position="293"/>
        <end position="313"/>
    </location>
</feature>
<evidence type="ECO:0000256" key="3">
    <source>
        <dbReference type="ARBA" id="ARBA00022597"/>
    </source>
</evidence>
<feature type="region of interest" description="Disordered" evidence="7">
    <location>
        <begin position="1"/>
        <end position="59"/>
    </location>
</feature>
<comment type="subcellular location">
    <subcellularLocation>
        <location evidence="1">Membrane</location>
        <topology evidence="1">Multi-pass membrane protein</topology>
    </subcellularLocation>
</comment>
<keyword evidence="3" id="KW-0762">Sugar transport</keyword>
<dbReference type="OrthoDB" id="408493at2759"/>
<reference evidence="9 10" key="1">
    <citation type="journal article" date="2015" name="Genome Biol.">
        <title>Comparative genomics of Steinernema reveals deeply conserved gene regulatory networks.</title>
        <authorList>
            <person name="Dillman A.R."/>
            <person name="Macchietto M."/>
            <person name="Porter C.F."/>
            <person name="Rogers A."/>
            <person name="Williams B."/>
            <person name="Antoshechkin I."/>
            <person name="Lee M.M."/>
            <person name="Goodwin Z."/>
            <person name="Lu X."/>
            <person name="Lewis E.E."/>
            <person name="Goodrich-Blair H."/>
            <person name="Stock S.P."/>
            <person name="Adams B.J."/>
            <person name="Sternberg P.W."/>
            <person name="Mortazavi A."/>
        </authorList>
    </citation>
    <scope>NUCLEOTIDE SEQUENCE [LARGE SCALE GENOMIC DNA]</scope>
    <source>
        <strain evidence="9 10">ALL</strain>
    </source>
</reference>
<keyword evidence="4 8" id="KW-0812">Transmembrane</keyword>
<dbReference type="GO" id="GO:0000139">
    <property type="term" value="C:Golgi membrane"/>
    <property type="evidence" value="ECO:0007669"/>
    <property type="project" value="InterPro"/>
</dbReference>
<keyword evidence="6 8" id="KW-0472">Membrane</keyword>
<feature type="transmembrane region" description="Helical" evidence="8">
    <location>
        <begin position="325"/>
        <end position="343"/>
    </location>
</feature>
<proteinExistence type="inferred from homology"/>
<feature type="transmembrane region" description="Helical" evidence="8">
    <location>
        <begin position="212"/>
        <end position="233"/>
    </location>
</feature>
<dbReference type="NCBIfam" id="TIGR00803">
    <property type="entry name" value="nst"/>
    <property type="match status" value="1"/>
</dbReference>
<dbReference type="PANTHER" id="PTHR10231">
    <property type="entry name" value="NUCLEOTIDE-SUGAR TRANSMEMBRANE TRANSPORTER"/>
    <property type="match status" value="1"/>
</dbReference>
<protein>
    <submittedName>
        <fullName evidence="9">Uncharacterized protein</fullName>
    </submittedName>
</protein>
<evidence type="ECO:0000256" key="6">
    <source>
        <dbReference type="ARBA" id="ARBA00023136"/>
    </source>
</evidence>
<feature type="compositionally biased region" description="Acidic residues" evidence="7">
    <location>
        <begin position="34"/>
        <end position="43"/>
    </location>
</feature>
<reference evidence="9 10" key="2">
    <citation type="journal article" date="2019" name="G3 (Bethesda)">
        <title>Hybrid Assembly of the Genome of the Entomopathogenic Nematode Steinernema carpocapsae Identifies the X-Chromosome.</title>
        <authorList>
            <person name="Serra L."/>
            <person name="Macchietto M."/>
            <person name="Macias-Munoz A."/>
            <person name="McGill C.J."/>
            <person name="Rodriguez I.M."/>
            <person name="Rodriguez B."/>
            <person name="Murad R."/>
            <person name="Mortazavi A."/>
        </authorList>
    </citation>
    <scope>NUCLEOTIDE SEQUENCE [LARGE SCALE GENOMIC DNA]</scope>
    <source>
        <strain evidence="9 10">ALL</strain>
    </source>
</reference>
<dbReference type="Pfam" id="PF04142">
    <property type="entry name" value="Nuc_sug_transp"/>
    <property type="match status" value="1"/>
</dbReference>
<feature type="transmembrane region" description="Helical" evidence="8">
    <location>
        <begin position="415"/>
        <end position="434"/>
    </location>
</feature>
<evidence type="ECO:0000256" key="4">
    <source>
        <dbReference type="ARBA" id="ARBA00022692"/>
    </source>
</evidence>
<accession>A0A4U5NUK7</accession>